<dbReference type="AlphaFoldDB" id="A0A167NQL0"/>
<protein>
    <recommendedName>
        <fullName evidence="3">RGS domain-containing protein</fullName>
    </recommendedName>
</protein>
<accession>A0A167NQL0</accession>
<evidence type="ECO:0000256" key="2">
    <source>
        <dbReference type="SAM" id="MobiDB-lite"/>
    </source>
</evidence>
<name>A0A167NQL0_CALVF</name>
<dbReference type="InterPro" id="IPR036305">
    <property type="entry name" value="RGS_sf"/>
</dbReference>
<sequence>MAALPGSRGAQSTSHMMKTTKRGRPYLKDTLDLFATLVVSLDLTTHRQFFRQIPNSFTTDEACANLSNLKFAQSTRGPDPKDPSRIVTTTTTTTFSMSREMGKSMCQHFMDARLIENAGDRQSNIFKDRGTYQVTPKGLHILERFITKNGMTADHLVKVFATQPICMKLLHLERRPDDDDIIISQTPIVDLFRRFAGRQPNYPTTSDANMPPDPAQEHHERAKGIFLQDVTERLEGQKNAQIFRYCFYSPAALDWLCDFSSIVARDEAAELMAHFVRYQLIQYVTDHSSRREDTISFEVKGGPGSTIRALPKAEFICNPKTLYRITEEGQRTARWNTPTRTGGATTGSTTAVAAAAAAAEVGGRPSEDSSEAHATDINYGPGAGGVGGAKGLAGAQEAQATLQRRGSVAERLNKLEESMVHDSPKESNTDRLKFILAEPALRSLFRDFLRGNFCEENLSFWLEVEDLKRRFVTSSSASAAPAAPTTGKGSQMEKHQDGLIKMAFVIFNTFLAHSSPCELNIDHGLRNELDAYLSNVLSVDGKGFVGKVEPAQTAQFTATQLQNMIRLYERIQNHVFRLMATDSVPKFVKTKQFVALRQYVQGLEQVDADMRMAQETVGSAPGPPSAVGAPHDFDSFGEELTGRTYMTISTAANEKARALAAKAEAKRMGVNVPPSGR</sequence>
<dbReference type="InterPro" id="IPR000591">
    <property type="entry name" value="DEP_dom"/>
</dbReference>
<dbReference type="GO" id="GO:0035556">
    <property type="term" value="P:intracellular signal transduction"/>
    <property type="evidence" value="ECO:0007669"/>
    <property type="project" value="InterPro"/>
</dbReference>
<reference evidence="4 5" key="1">
    <citation type="journal article" date="2016" name="Mol. Biol. Evol.">
        <title>Comparative Genomics of Early-Diverging Mushroom-Forming Fungi Provides Insights into the Origins of Lignocellulose Decay Capabilities.</title>
        <authorList>
            <person name="Nagy L.G."/>
            <person name="Riley R."/>
            <person name="Tritt A."/>
            <person name="Adam C."/>
            <person name="Daum C."/>
            <person name="Floudas D."/>
            <person name="Sun H."/>
            <person name="Yadav J.S."/>
            <person name="Pangilinan J."/>
            <person name="Larsson K.H."/>
            <person name="Matsuura K."/>
            <person name="Barry K."/>
            <person name="Labutti K."/>
            <person name="Kuo R."/>
            <person name="Ohm R.A."/>
            <person name="Bhattacharya S.S."/>
            <person name="Shirouzu T."/>
            <person name="Yoshinaga Y."/>
            <person name="Martin F.M."/>
            <person name="Grigoriev I.V."/>
            <person name="Hibbett D.S."/>
        </authorList>
    </citation>
    <scope>NUCLEOTIDE SEQUENCE [LARGE SCALE GENOMIC DNA]</scope>
    <source>
        <strain evidence="4 5">TUFC12733</strain>
    </source>
</reference>
<dbReference type="InterPro" id="IPR036388">
    <property type="entry name" value="WH-like_DNA-bd_sf"/>
</dbReference>
<dbReference type="InterPro" id="IPR058855">
    <property type="entry name" value="RGS1/SST2-like_Fungal-DR"/>
</dbReference>
<dbReference type="EMBL" id="KV417277">
    <property type="protein sequence ID" value="KZO97957.1"/>
    <property type="molecule type" value="Genomic_DNA"/>
</dbReference>
<evidence type="ECO:0000313" key="4">
    <source>
        <dbReference type="EMBL" id="KZO97957.1"/>
    </source>
</evidence>
<dbReference type="SUPFAM" id="SSF48097">
    <property type="entry name" value="Regulator of G-protein signaling, RGS"/>
    <property type="match status" value="1"/>
</dbReference>
<feature type="compositionally biased region" description="Basic and acidic residues" evidence="2">
    <location>
        <begin position="365"/>
        <end position="374"/>
    </location>
</feature>
<gene>
    <name evidence="4" type="ORF">CALVIDRAFT_562361</name>
</gene>
<feature type="region of interest" description="Disordered" evidence="2">
    <location>
        <begin position="359"/>
        <end position="381"/>
    </location>
</feature>
<dbReference type="Gene3D" id="1.10.167.10">
    <property type="entry name" value="Regulator of G-protein Signalling 4, domain 2"/>
    <property type="match status" value="1"/>
</dbReference>
<dbReference type="GO" id="GO:0009968">
    <property type="term" value="P:negative regulation of signal transduction"/>
    <property type="evidence" value="ECO:0007669"/>
    <property type="project" value="UniProtKB-KW"/>
</dbReference>
<proteinExistence type="predicted"/>
<evidence type="ECO:0000256" key="1">
    <source>
        <dbReference type="ARBA" id="ARBA00022700"/>
    </source>
</evidence>
<dbReference type="SMART" id="SM00049">
    <property type="entry name" value="DEP"/>
    <property type="match status" value="2"/>
</dbReference>
<dbReference type="Proteomes" id="UP000076738">
    <property type="component" value="Unassembled WGS sequence"/>
</dbReference>
<dbReference type="InterPro" id="IPR016137">
    <property type="entry name" value="RGS"/>
</dbReference>
<keyword evidence="1" id="KW-0734">Signal transduction inhibitor</keyword>
<dbReference type="SUPFAM" id="SSF46785">
    <property type="entry name" value="Winged helix' DNA-binding domain"/>
    <property type="match status" value="2"/>
</dbReference>
<keyword evidence="5" id="KW-1185">Reference proteome</keyword>
<dbReference type="PANTHER" id="PTHR10845:SF192">
    <property type="entry name" value="DOUBLE HIT, ISOFORM B"/>
    <property type="match status" value="1"/>
</dbReference>
<dbReference type="Pfam" id="PF00615">
    <property type="entry name" value="RGS"/>
    <property type="match status" value="1"/>
</dbReference>
<feature type="region of interest" description="Disordered" evidence="2">
    <location>
        <begin position="1"/>
        <end position="20"/>
    </location>
</feature>
<dbReference type="STRING" id="1330018.A0A167NQL0"/>
<dbReference type="SMART" id="SM00315">
    <property type="entry name" value="RGS"/>
    <property type="match status" value="1"/>
</dbReference>
<organism evidence="4 5">
    <name type="scientific">Calocera viscosa (strain TUFC12733)</name>
    <dbReference type="NCBI Taxonomy" id="1330018"/>
    <lineage>
        <taxon>Eukaryota</taxon>
        <taxon>Fungi</taxon>
        <taxon>Dikarya</taxon>
        <taxon>Basidiomycota</taxon>
        <taxon>Agaricomycotina</taxon>
        <taxon>Dacrymycetes</taxon>
        <taxon>Dacrymycetales</taxon>
        <taxon>Dacrymycetaceae</taxon>
        <taxon>Calocera</taxon>
    </lineage>
</organism>
<dbReference type="Pfam" id="PF25889">
    <property type="entry name" value="WHD_Fungal_DR"/>
    <property type="match status" value="1"/>
</dbReference>
<dbReference type="Gene3D" id="1.10.10.10">
    <property type="entry name" value="Winged helix-like DNA-binding domain superfamily/Winged helix DNA-binding domain"/>
    <property type="match status" value="2"/>
</dbReference>
<dbReference type="PANTHER" id="PTHR10845">
    <property type="entry name" value="REGULATOR OF G PROTEIN SIGNALING"/>
    <property type="match status" value="1"/>
</dbReference>
<dbReference type="OrthoDB" id="196547at2759"/>
<evidence type="ECO:0000313" key="5">
    <source>
        <dbReference type="Proteomes" id="UP000076738"/>
    </source>
</evidence>
<evidence type="ECO:0000259" key="3">
    <source>
        <dbReference type="PROSITE" id="PS50132"/>
    </source>
</evidence>
<dbReference type="InterPro" id="IPR044926">
    <property type="entry name" value="RGS_subdomain_2"/>
</dbReference>
<dbReference type="PROSITE" id="PS50132">
    <property type="entry name" value="RGS"/>
    <property type="match status" value="1"/>
</dbReference>
<feature type="domain" description="RGS" evidence="3">
    <location>
        <begin position="431"/>
        <end position="597"/>
    </location>
</feature>
<dbReference type="InterPro" id="IPR036390">
    <property type="entry name" value="WH_DNA-bd_sf"/>
</dbReference>